<feature type="transmembrane region" description="Helical" evidence="1">
    <location>
        <begin position="285"/>
        <end position="307"/>
    </location>
</feature>
<comment type="caution">
    <text evidence="3">The sequence shown here is derived from an EMBL/GenBank/DDBJ whole genome shotgun (WGS) entry which is preliminary data.</text>
</comment>
<dbReference type="PANTHER" id="PTHR11889">
    <property type="entry name" value="HEDGEHOG"/>
    <property type="match status" value="1"/>
</dbReference>
<reference evidence="3 4" key="1">
    <citation type="submission" date="2024-09" db="EMBL/GenBank/DDBJ databases">
        <title>Chromosome-scale assembly of Riccia fluitans.</title>
        <authorList>
            <person name="Paukszto L."/>
            <person name="Sawicki J."/>
            <person name="Karawczyk K."/>
            <person name="Piernik-Szablinska J."/>
            <person name="Szczecinska M."/>
            <person name="Mazdziarz M."/>
        </authorList>
    </citation>
    <scope>NUCLEOTIDE SEQUENCE [LARGE SCALE GENOMIC DNA]</scope>
    <source>
        <strain evidence="3">Rf_01</strain>
        <tissue evidence="3">Aerial parts of the thallus</tissue>
    </source>
</reference>
<dbReference type="InterPro" id="IPR001767">
    <property type="entry name" value="Hedgehog_Hint"/>
</dbReference>
<keyword evidence="4" id="KW-1185">Reference proteome</keyword>
<gene>
    <name evidence="3" type="ORF">R1flu_011663</name>
</gene>
<dbReference type="PANTHER" id="PTHR11889:SF31">
    <property type="entry name" value="PROTEIN HEDGEHOG"/>
    <property type="match status" value="1"/>
</dbReference>
<dbReference type="Proteomes" id="UP001605036">
    <property type="component" value="Unassembled WGS sequence"/>
</dbReference>
<keyword evidence="1" id="KW-1133">Transmembrane helix</keyword>
<evidence type="ECO:0000313" key="4">
    <source>
        <dbReference type="Proteomes" id="UP001605036"/>
    </source>
</evidence>
<name>A0ABD1Z8F4_9MARC</name>
<dbReference type="Pfam" id="PF01079">
    <property type="entry name" value="Hint"/>
    <property type="match status" value="1"/>
</dbReference>
<evidence type="ECO:0000259" key="2">
    <source>
        <dbReference type="Pfam" id="PF01079"/>
    </source>
</evidence>
<protein>
    <recommendedName>
        <fullName evidence="2">Hedgehog protein Hint domain-containing protein</fullName>
    </recommendedName>
</protein>
<dbReference type="AlphaFoldDB" id="A0ABD1Z8F4"/>
<keyword evidence="1" id="KW-0812">Transmembrane</keyword>
<dbReference type="CDD" id="cd00081">
    <property type="entry name" value="Hint"/>
    <property type="match status" value="1"/>
</dbReference>
<feature type="domain" description="Hedgehog protein Hint" evidence="2">
    <location>
        <begin position="55"/>
        <end position="225"/>
    </location>
</feature>
<evidence type="ECO:0000256" key="1">
    <source>
        <dbReference type="SAM" id="Phobius"/>
    </source>
</evidence>
<accession>A0ABD1Z8F4</accession>
<dbReference type="SUPFAM" id="SSF51294">
    <property type="entry name" value="Hedgehog/intein (Hint) domain"/>
    <property type="match status" value="1"/>
</dbReference>
<dbReference type="Gene3D" id="2.170.16.10">
    <property type="entry name" value="Hedgehog/Intein (Hint) domain"/>
    <property type="match status" value="1"/>
</dbReference>
<proteinExistence type="predicted"/>
<keyword evidence="1" id="KW-0472">Membrane</keyword>
<evidence type="ECO:0000313" key="3">
    <source>
        <dbReference type="EMBL" id="KAL2644076.1"/>
    </source>
</evidence>
<dbReference type="InterPro" id="IPR036844">
    <property type="entry name" value="Hint_dom_sf"/>
</dbReference>
<dbReference type="EMBL" id="JBHFFA010000002">
    <property type="protein sequence ID" value="KAL2644076.1"/>
    <property type="molecule type" value="Genomic_DNA"/>
</dbReference>
<organism evidence="3 4">
    <name type="scientific">Riccia fluitans</name>
    <dbReference type="NCBI Taxonomy" id="41844"/>
    <lineage>
        <taxon>Eukaryota</taxon>
        <taxon>Viridiplantae</taxon>
        <taxon>Streptophyta</taxon>
        <taxon>Embryophyta</taxon>
        <taxon>Marchantiophyta</taxon>
        <taxon>Marchantiopsida</taxon>
        <taxon>Marchantiidae</taxon>
        <taxon>Marchantiales</taxon>
        <taxon>Ricciaceae</taxon>
        <taxon>Riccia</taxon>
    </lineage>
</organism>
<sequence>MLQDNCGVKGAVSGAITGILTVGECLSLGPLAPFCIAGMLGVTAALGAAGECAGSALAGCFPADAAVLLESGQLKSMSTLALGDTVAVRKQDGAIAYEDIYAFGHKDAAAHAHFVQISVYPMGANLSDTKHETRGVLELTPGHFVPVSSNSAAAADLKTVYKRAKDVSVGDLVWGISTMGLEAGMQSSSPYVVTGVTTVEKEGLYNPFTLSGMIMVNGLAASSHSDWFLDQTFNFLGLTHQLPGAYQIVLSPARALYYLLGKEAYISVYSQLDALIDVATFGTKYGGLFVSTLVAGASTTAGVAVLISKRKH</sequence>
<dbReference type="InterPro" id="IPR050387">
    <property type="entry name" value="Hedgehog_Signaling"/>
</dbReference>